<dbReference type="InterPro" id="IPR006665">
    <property type="entry name" value="OmpA-like"/>
</dbReference>
<dbReference type="PROSITE" id="PS51123">
    <property type="entry name" value="OMPA_2"/>
    <property type="match status" value="1"/>
</dbReference>
<feature type="coiled-coil region" evidence="8">
    <location>
        <begin position="90"/>
        <end position="120"/>
    </location>
</feature>
<name>A0A7G6E108_THEFR</name>
<evidence type="ECO:0000256" key="7">
    <source>
        <dbReference type="PROSITE-ProRule" id="PRU00473"/>
    </source>
</evidence>
<keyword evidence="3" id="KW-1003">Cell membrane</keyword>
<feature type="domain" description="OmpA-like" evidence="10">
    <location>
        <begin position="126"/>
        <end position="247"/>
    </location>
</feature>
<accession>A0A7G6E108</accession>
<keyword evidence="8" id="KW-0175">Coiled coil</keyword>
<keyword evidence="4 9" id="KW-0812">Transmembrane</keyword>
<evidence type="ECO:0000256" key="6">
    <source>
        <dbReference type="ARBA" id="ARBA00023136"/>
    </source>
</evidence>
<dbReference type="EMBL" id="CP045798">
    <property type="protein sequence ID" value="QNB45762.1"/>
    <property type="molecule type" value="Genomic_DNA"/>
</dbReference>
<dbReference type="InterPro" id="IPR036737">
    <property type="entry name" value="OmpA-like_sf"/>
</dbReference>
<evidence type="ECO:0000256" key="1">
    <source>
        <dbReference type="ARBA" id="ARBA00004162"/>
    </source>
</evidence>
<keyword evidence="5 9" id="KW-1133">Transmembrane helix</keyword>
<dbReference type="InterPro" id="IPR050330">
    <property type="entry name" value="Bact_OuterMem_StrucFunc"/>
</dbReference>
<evidence type="ECO:0000256" key="9">
    <source>
        <dbReference type="SAM" id="Phobius"/>
    </source>
</evidence>
<dbReference type="GO" id="GO:0005886">
    <property type="term" value="C:plasma membrane"/>
    <property type="evidence" value="ECO:0007669"/>
    <property type="project" value="UniProtKB-SubCell"/>
</dbReference>
<dbReference type="PANTHER" id="PTHR30329">
    <property type="entry name" value="STATOR ELEMENT OF FLAGELLAR MOTOR COMPLEX"/>
    <property type="match status" value="1"/>
</dbReference>
<dbReference type="CDD" id="cd07185">
    <property type="entry name" value="OmpA_C-like"/>
    <property type="match status" value="1"/>
</dbReference>
<organism evidence="11 12">
    <name type="scientific">Thermanaerosceptrum fracticalcis</name>
    <dbReference type="NCBI Taxonomy" id="1712410"/>
    <lineage>
        <taxon>Bacteria</taxon>
        <taxon>Bacillati</taxon>
        <taxon>Bacillota</taxon>
        <taxon>Clostridia</taxon>
        <taxon>Eubacteriales</taxon>
        <taxon>Peptococcaceae</taxon>
        <taxon>Thermanaerosceptrum</taxon>
    </lineage>
</organism>
<comment type="similarity">
    <text evidence="2">Belongs to the MotB family.</text>
</comment>
<proteinExistence type="inferred from homology"/>
<evidence type="ECO:0000256" key="8">
    <source>
        <dbReference type="SAM" id="Coils"/>
    </source>
</evidence>
<evidence type="ECO:0000313" key="11">
    <source>
        <dbReference type="EMBL" id="QNB45762.1"/>
    </source>
</evidence>
<protein>
    <submittedName>
        <fullName evidence="11">OmpA family protein</fullName>
    </submittedName>
</protein>
<evidence type="ECO:0000256" key="2">
    <source>
        <dbReference type="ARBA" id="ARBA00008914"/>
    </source>
</evidence>
<keyword evidence="12" id="KW-1185">Reference proteome</keyword>
<evidence type="ECO:0000259" key="10">
    <source>
        <dbReference type="PROSITE" id="PS51123"/>
    </source>
</evidence>
<dbReference type="AlphaFoldDB" id="A0A7G6E108"/>
<dbReference type="InterPro" id="IPR025713">
    <property type="entry name" value="MotB-like_N_dom"/>
</dbReference>
<dbReference type="RefSeq" id="WP_034419712.1">
    <property type="nucleotide sequence ID" value="NZ_CP045798.1"/>
</dbReference>
<dbReference type="PANTHER" id="PTHR30329:SF21">
    <property type="entry name" value="LIPOPROTEIN YIAD-RELATED"/>
    <property type="match status" value="1"/>
</dbReference>
<dbReference type="Gene3D" id="3.30.1330.60">
    <property type="entry name" value="OmpA-like domain"/>
    <property type="match status" value="1"/>
</dbReference>
<evidence type="ECO:0000313" key="12">
    <source>
        <dbReference type="Proteomes" id="UP000515847"/>
    </source>
</evidence>
<reference evidence="11 12" key="1">
    <citation type="journal article" date="2019" name="Front. Microbiol.">
        <title>Thermoanaerosceptrum fracticalcis gen. nov. sp. nov., a Novel Fumarate-Fermenting Microorganism From a Deep Fractured Carbonate Aquifer of the US Great Basin.</title>
        <authorList>
            <person name="Hamilton-Brehm S.D."/>
            <person name="Stewart L.E."/>
            <person name="Zavarin M."/>
            <person name="Caldwell M."/>
            <person name="Lawson P.A."/>
            <person name="Onstott T.C."/>
            <person name="Grzymski J."/>
            <person name="Neveux I."/>
            <person name="Lollar B.S."/>
            <person name="Russell C.E."/>
            <person name="Moser D.P."/>
        </authorList>
    </citation>
    <scope>NUCLEOTIDE SEQUENCE [LARGE SCALE GENOMIC DNA]</scope>
    <source>
        <strain evidence="11 12">DRI-13</strain>
    </source>
</reference>
<keyword evidence="6 7" id="KW-0472">Membrane</keyword>
<dbReference type="Proteomes" id="UP000515847">
    <property type="component" value="Chromosome"/>
</dbReference>
<dbReference type="SUPFAM" id="SSF103088">
    <property type="entry name" value="OmpA-like"/>
    <property type="match status" value="1"/>
</dbReference>
<evidence type="ECO:0000256" key="3">
    <source>
        <dbReference type="ARBA" id="ARBA00022475"/>
    </source>
</evidence>
<feature type="transmembrane region" description="Helical" evidence="9">
    <location>
        <begin position="21"/>
        <end position="39"/>
    </location>
</feature>
<dbReference type="Pfam" id="PF00691">
    <property type="entry name" value="OmpA"/>
    <property type="match status" value="1"/>
</dbReference>
<evidence type="ECO:0000256" key="5">
    <source>
        <dbReference type="ARBA" id="ARBA00022989"/>
    </source>
</evidence>
<dbReference type="Pfam" id="PF13677">
    <property type="entry name" value="MotB_plug"/>
    <property type="match status" value="1"/>
</dbReference>
<sequence length="254" mass="28526">MVRRRRKQDSPPPGAPLWLTTYGDMVTLILTFFVLLYSYSSIDAVKWQAVVMSIKGALGVLDGGNTLVTGPAMELAESGQGVGKKDLDEYLQSQKEMQSLQEIKKNLEAYLEEKKLQAQITVNLEERGLILRFQDSVLFAKGKADLLNDSISTLKHVSGILKDIPNAVRIEGHTDDLPINTPQFPSNWELSTTRATNVLRFLITQGLDGRKLSAVGYGEYRPLVPNNNSEENRRKNRRVDIVILRESIMKNEPK</sequence>
<dbReference type="KEGG" id="tfr:BR63_05210"/>
<gene>
    <name evidence="11" type="ORF">BR63_05210</name>
</gene>
<comment type="subcellular location">
    <subcellularLocation>
        <location evidence="1">Cell membrane</location>
        <topology evidence="1">Single-pass membrane protein</topology>
    </subcellularLocation>
</comment>
<dbReference type="OrthoDB" id="9815217at2"/>
<evidence type="ECO:0000256" key="4">
    <source>
        <dbReference type="ARBA" id="ARBA00022692"/>
    </source>
</evidence>